<sequence>MALETTIALIALLIAMSALVLAVSVTRHIGKRDPVAVPRRWRRLLLIRPMPTMDLGAATERSDARERVAFIANPTKDGVAELREQALRACAIRYLPQPMWLYTTADDPGTGVTREAIAAGADLVVAVGGDGTVRGVAEGCAGTDVPMAIMPMGTGNLFARNLDLPLGDTAALLRTALEGSERRSDVGWLQLVRTPDGELEDERHIFLVIAGAGLDAEMVAGANDRLKQRMGWVAYFFAAVRHLGKRMEARITVDDGEPVTSRMRTVLLANVGKLPAGIQLIPDATYDDGSLDVATLDARGGIVGWTELFGTVVAQGAGIREPWLLRIWKTSRIDHVRGRTVDITVTEAQKVQVDGESLGRATRIRAEVDPAALVLRVPRTSARSATGGDQGEKAGAAGASGPSGVAGVPDAAGPGEPTDSATADPADTAPADDASDVPAREPAGS</sequence>
<feature type="region of interest" description="Disordered" evidence="1">
    <location>
        <begin position="379"/>
        <end position="445"/>
    </location>
</feature>
<accession>A0ABT8GA44</accession>
<dbReference type="PROSITE" id="PS50146">
    <property type="entry name" value="DAGK"/>
    <property type="match status" value="1"/>
</dbReference>
<dbReference type="GO" id="GO:0016301">
    <property type="term" value="F:kinase activity"/>
    <property type="evidence" value="ECO:0007669"/>
    <property type="project" value="UniProtKB-KW"/>
</dbReference>
<keyword evidence="4" id="KW-1185">Reference proteome</keyword>
<feature type="compositionally biased region" description="Low complexity" evidence="1">
    <location>
        <begin position="394"/>
        <end position="432"/>
    </location>
</feature>
<reference evidence="3" key="1">
    <citation type="submission" date="2023-06" db="EMBL/GenBank/DDBJ databases">
        <title>Sysu t00192.</title>
        <authorList>
            <person name="Gao L."/>
            <person name="Fang B.-Z."/>
            <person name="Li W.-J."/>
        </authorList>
    </citation>
    <scope>NUCLEOTIDE SEQUENCE</scope>
    <source>
        <strain evidence="3">SYSU T00192</strain>
    </source>
</reference>
<comment type="caution">
    <text evidence="3">The sequence shown here is derived from an EMBL/GenBank/DDBJ whole genome shotgun (WGS) entry which is preliminary data.</text>
</comment>
<dbReference type="RefSeq" id="WP_301133707.1">
    <property type="nucleotide sequence ID" value="NZ_JAUHPW010000006.1"/>
</dbReference>
<dbReference type="InterPro" id="IPR004363">
    <property type="entry name" value="Methylgl_synth"/>
</dbReference>
<dbReference type="SMART" id="SM00046">
    <property type="entry name" value="DAGKc"/>
    <property type="match status" value="1"/>
</dbReference>
<dbReference type="Proteomes" id="UP001172728">
    <property type="component" value="Unassembled WGS sequence"/>
</dbReference>
<dbReference type="Pfam" id="PF19279">
    <property type="entry name" value="YegS_C"/>
    <property type="match status" value="1"/>
</dbReference>
<evidence type="ECO:0000259" key="2">
    <source>
        <dbReference type="PROSITE" id="PS50146"/>
    </source>
</evidence>
<keyword evidence="3" id="KW-0418">Kinase</keyword>
<dbReference type="InterPro" id="IPR017438">
    <property type="entry name" value="ATP-NAD_kinase_N"/>
</dbReference>
<protein>
    <submittedName>
        <fullName evidence="3">Diacylglycerol kinase family protein</fullName>
    </submittedName>
</protein>
<dbReference type="SUPFAM" id="SSF111331">
    <property type="entry name" value="NAD kinase/diacylglycerol kinase-like"/>
    <property type="match status" value="1"/>
</dbReference>
<gene>
    <name evidence="3" type="ORF">QQX09_09105</name>
</gene>
<feature type="domain" description="DAGKc" evidence="2">
    <location>
        <begin position="112"/>
        <end position="194"/>
    </location>
</feature>
<name>A0ABT8GA44_9MICO</name>
<dbReference type="PANTHER" id="PTHR30492:SF0">
    <property type="entry name" value="METHYLGLYOXAL SYNTHASE"/>
    <property type="match status" value="1"/>
</dbReference>
<organism evidence="3 4">
    <name type="scientific">Demequina litoralis</name>
    <dbReference type="NCBI Taxonomy" id="3051660"/>
    <lineage>
        <taxon>Bacteria</taxon>
        <taxon>Bacillati</taxon>
        <taxon>Actinomycetota</taxon>
        <taxon>Actinomycetes</taxon>
        <taxon>Micrococcales</taxon>
        <taxon>Demequinaceae</taxon>
        <taxon>Demequina</taxon>
    </lineage>
</organism>
<evidence type="ECO:0000256" key="1">
    <source>
        <dbReference type="SAM" id="MobiDB-lite"/>
    </source>
</evidence>
<dbReference type="Pfam" id="PF00781">
    <property type="entry name" value="DAGK_cat"/>
    <property type="match status" value="1"/>
</dbReference>
<dbReference type="Gene3D" id="3.40.50.10330">
    <property type="entry name" value="Probable inorganic polyphosphate/atp-NAD kinase, domain 1"/>
    <property type="match status" value="1"/>
</dbReference>
<dbReference type="EMBL" id="JAUHPW010000006">
    <property type="protein sequence ID" value="MDN4476009.1"/>
    <property type="molecule type" value="Genomic_DNA"/>
</dbReference>
<evidence type="ECO:0000313" key="3">
    <source>
        <dbReference type="EMBL" id="MDN4476009.1"/>
    </source>
</evidence>
<dbReference type="PANTHER" id="PTHR30492">
    <property type="entry name" value="METHYLGLYOXAL SYNTHASE"/>
    <property type="match status" value="1"/>
</dbReference>
<dbReference type="InterPro" id="IPR001206">
    <property type="entry name" value="Diacylglycerol_kinase_cat_dom"/>
</dbReference>
<dbReference type="InterPro" id="IPR016064">
    <property type="entry name" value="NAD/diacylglycerol_kinase_sf"/>
</dbReference>
<dbReference type="Gene3D" id="2.60.200.40">
    <property type="match status" value="1"/>
</dbReference>
<proteinExistence type="predicted"/>
<dbReference type="InterPro" id="IPR045540">
    <property type="entry name" value="YegS/DAGK_C"/>
</dbReference>
<evidence type="ECO:0000313" key="4">
    <source>
        <dbReference type="Proteomes" id="UP001172728"/>
    </source>
</evidence>
<keyword evidence="3" id="KW-0808">Transferase</keyword>